<dbReference type="RefSeq" id="WP_066427836.1">
    <property type="nucleotide sequence ID" value="NZ_CP014227.1"/>
</dbReference>
<sequence length="242" mass="27076">MKHFLIVIGTALTAFCAAQAQDSTVVRELGKREIPKLKRVKHSERPPVDYSTIRDGIGGFFDIGMGYSTVKSDPVGVIARTAVGIGARKDGFSVTLLFGGEVLGQHEPLQVHYPAYEGDAQSRRTLPSDIRPMYFVRTDLSYQVLQAQRNTLMIGAGVGYGKREYRTQDGALGIGRYLRQKKESLLLSPYIEVQKWYQGAGYLGLRLSLHLNDFRLNDHHSAPFKGNCLMLSFTFGDLFWKL</sequence>
<gene>
    <name evidence="2" type="ORF">AXF12_01170</name>
    <name evidence="3" type="ORF">SAMEA44541418_01527</name>
</gene>
<reference evidence="2 4" key="1">
    <citation type="submission" date="2016-02" db="EMBL/GenBank/DDBJ databases">
        <authorList>
            <person name="Holder M.E."/>
            <person name="Ajami N.J."/>
            <person name="Petrosino J.F."/>
        </authorList>
    </citation>
    <scope>NUCLEOTIDE SEQUENCE [LARGE SCALE GENOMIC DNA]</scope>
    <source>
        <strain evidence="2 4">CCUG 32990</strain>
    </source>
</reference>
<dbReference type="AlphaFoldDB" id="A0AAX2GYQ3"/>
<organism evidence="3 5">
    <name type="scientific">Capnocytophaga haemolytica</name>
    <dbReference type="NCBI Taxonomy" id="45243"/>
    <lineage>
        <taxon>Bacteria</taxon>
        <taxon>Pseudomonadati</taxon>
        <taxon>Bacteroidota</taxon>
        <taxon>Flavobacteriia</taxon>
        <taxon>Flavobacteriales</taxon>
        <taxon>Flavobacteriaceae</taxon>
        <taxon>Capnocytophaga</taxon>
    </lineage>
</organism>
<name>A0AAX2GYQ3_9FLAO</name>
<keyword evidence="4" id="KW-1185">Reference proteome</keyword>
<dbReference type="EMBL" id="LT906449">
    <property type="protein sequence ID" value="SNV12208.1"/>
    <property type="molecule type" value="Genomic_DNA"/>
</dbReference>
<feature type="chain" id="PRO_5043813631" description="Outer membrane protein beta-barrel domain-containing protein" evidence="1">
    <location>
        <begin position="21"/>
        <end position="242"/>
    </location>
</feature>
<dbReference type="KEGG" id="chg:AXF12_01170"/>
<proteinExistence type="predicted"/>
<feature type="signal peptide" evidence="1">
    <location>
        <begin position="1"/>
        <end position="20"/>
    </location>
</feature>
<evidence type="ECO:0000256" key="1">
    <source>
        <dbReference type="SAM" id="SignalP"/>
    </source>
</evidence>
<evidence type="ECO:0008006" key="6">
    <source>
        <dbReference type="Google" id="ProtNLM"/>
    </source>
</evidence>
<accession>A0AAX2GYQ3</accession>
<dbReference type="Proteomes" id="UP000215539">
    <property type="component" value="Chromosome 1"/>
</dbReference>
<dbReference type="Proteomes" id="UP000065822">
    <property type="component" value="Chromosome"/>
</dbReference>
<evidence type="ECO:0000313" key="2">
    <source>
        <dbReference type="EMBL" id="AMD84266.1"/>
    </source>
</evidence>
<protein>
    <recommendedName>
        <fullName evidence="6">Outer membrane protein beta-barrel domain-containing protein</fullName>
    </recommendedName>
</protein>
<keyword evidence="1" id="KW-0732">Signal</keyword>
<reference evidence="3 5" key="2">
    <citation type="submission" date="2017-06" db="EMBL/GenBank/DDBJ databases">
        <authorList>
            <consortium name="Pathogen Informatics"/>
        </authorList>
    </citation>
    <scope>NUCLEOTIDE SEQUENCE [LARGE SCALE GENOMIC DNA]</scope>
    <source>
        <strain evidence="3 5">NCTC12947</strain>
    </source>
</reference>
<evidence type="ECO:0000313" key="3">
    <source>
        <dbReference type="EMBL" id="SNV12208.1"/>
    </source>
</evidence>
<dbReference type="EMBL" id="CP014227">
    <property type="protein sequence ID" value="AMD84266.1"/>
    <property type="molecule type" value="Genomic_DNA"/>
</dbReference>
<evidence type="ECO:0000313" key="5">
    <source>
        <dbReference type="Proteomes" id="UP000215539"/>
    </source>
</evidence>
<evidence type="ECO:0000313" key="4">
    <source>
        <dbReference type="Proteomes" id="UP000065822"/>
    </source>
</evidence>